<accession>A0A2S8F919</accession>
<reference evidence="2 3" key="1">
    <citation type="submission" date="2018-02" db="EMBL/GenBank/DDBJ databases">
        <title>Comparative genomes isolates from brazilian mangrove.</title>
        <authorList>
            <person name="Araujo J.E."/>
            <person name="Taketani R.G."/>
            <person name="Silva M.C.P."/>
            <person name="Loureco M.V."/>
            <person name="Andreote F.D."/>
        </authorList>
    </citation>
    <scope>NUCLEOTIDE SEQUENCE [LARGE SCALE GENOMIC DNA]</scope>
    <source>
        <strain evidence="2 3">Hex-1 MGV</strain>
    </source>
</reference>
<protein>
    <submittedName>
        <fullName evidence="2">Uncharacterized protein</fullName>
    </submittedName>
</protein>
<gene>
    <name evidence="2" type="ORF">C5Y83_28600</name>
</gene>
<sequence length="825" mass="91226">MHRHSQSSLVVICLMFVAFAANPLSAAEHDSPRQISGIYPHLAYWNNHGECGTGAVVPWANKLWVITYGPHFPNGSTDKLYSISTDLAITPFAGSVGGTPANRMIHKESNQLLIGPYVVNHEGNVRVITPDAMPGRLTGNARHLFDPANKAYYATMEEGFYEVDLNSLDVTTLFQDSQGQLRGKKPDEGTAPLANLPGYHGKGLYSGQGRLIYANNGDNAREALVRPDVPSGCLAEWDGKSETWNIIRRNQFCDVRGPGDLLGNPNPDTDPIWAIGWDHRSLILMLLDEGEWTSYRLPKASHCYDGAHGWNTEWPRIHDIGLADFNMTMHGMFWHFPQTFTRANSAGIAPRSTYLKVIGDYCRWNDQLVFGCDDAAQSEFLNKRKAKGEVAGPGQSHSNLWFTSPEILDELGTPIGRGALWIEDQVAANQPSEPYLFSGFTKRNVCLTHGGKTPITFTFEVDRQGNDQWTSLGEVTVPAGKAVWHAFAESEQGAWIRVSLDQTCEKVTAQFQYANRDERSDEPNKMFAGIRTEKSTDYSQGIVRVRGDKLQTMAFSAVQIEDGKVVHQAFYELDGDLRLTDKQDQAAFQWTNDHAAIPEGVMDSDDASILYIDDDGNRWRLPRTRGAKMMEDQFGPLRISREVATERDLFNCGGIFYELPAGNAGGMAKVRPIASHPFAIHDYCSYRGLMIVSGIDADAKGEHIIRSDDGRVAVWAGVIDDLWKLGKPTGVGGPWKATTVAANVPSDPYLMTGFDSKTLMLASDADTKITIEVDITGTGNWQTYDVVDLSAGKNQKIAFADDFQAYWVRLTSSAPGKMTGQLTYE</sequence>
<organism evidence="2 3">
    <name type="scientific">Blastopirellula marina</name>
    <dbReference type="NCBI Taxonomy" id="124"/>
    <lineage>
        <taxon>Bacteria</taxon>
        <taxon>Pseudomonadati</taxon>
        <taxon>Planctomycetota</taxon>
        <taxon>Planctomycetia</taxon>
        <taxon>Pirellulales</taxon>
        <taxon>Pirellulaceae</taxon>
        <taxon>Blastopirellula</taxon>
    </lineage>
</organism>
<evidence type="ECO:0000313" key="3">
    <source>
        <dbReference type="Proteomes" id="UP000238322"/>
    </source>
</evidence>
<dbReference type="EMBL" id="PUHY01000016">
    <property type="protein sequence ID" value="PQO28658.1"/>
    <property type="molecule type" value="Genomic_DNA"/>
</dbReference>
<evidence type="ECO:0000256" key="1">
    <source>
        <dbReference type="SAM" id="SignalP"/>
    </source>
</evidence>
<name>A0A2S8F919_9BACT</name>
<feature type="signal peptide" evidence="1">
    <location>
        <begin position="1"/>
        <end position="26"/>
    </location>
</feature>
<dbReference type="AlphaFoldDB" id="A0A2S8F919"/>
<dbReference type="OrthoDB" id="9758853at2"/>
<proteinExistence type="predicted"/>
<feature type="chain" id="PRO_5015618159" evidence="1">
    <location>
        <begin position="27"/>
        <end position="825"/>
    </location>
</feature>
<keyword evidence="1" id="KW-0732">Signal</keyword>
<evidence type="ECO:0000313" key="2">
    <source>
        <dbReference type="EMBL" id="PQO28658.1"/>
    </source>
</evidence>
<dbReference type="Proteomes" id="UP000238322">
    <property type="component" value="Unassembled WGS sequence"/>
</dbReference>
<comment type="caution">
    <text evidence="2">The sequence shown here is derived from an EMBL/GenBank/DDBJ whole genome shotgun (WGS) entry which is preliminary data.</text>
</comment>